<proteinExistence type="predicted"/>
<comment type="caution">
    <text evidence="1">The sequence shown here is derived from an EMBL/GenBank/DDBJ whole genome shotgun (WGS) entry which is preliminary data.</text>
</comment>
<dbReference type="Proteomes" id="UP000217005">
    <property type="component" value="Unassembled WGS sequence"/>
</dbReference>
<evidence type="ECO:0000313" key="2">
    <source>
        <dbReference type="Proteomes" id="UP000217005"/>
    </source>
</evidence>
<sequence length="133" mass="13617">MRPVRAQRSLRHAATLWLALVLFALKALVPPGYMPGTHADANLIELCSAAGRIFVQGPAPAHDQADERHAAQAAACPVGAAVAAVPLPPSLPVLVPVGTAYSFPFRARAPPVVALTAFAGAPLGARAPPVPLV</sequence>
<accession>A0A261RUT8</accession>
<dbReference type="InterPro" id="IPR021333">
    <property type="entry name" value="DUF2946"/>
</dbReference>
<dbReference type="RefSeq" id="WP_094828750.1">
    <property type="nucleotide sequence ID" value="NZ_NEVL01000006.1"/>
</dbReference>
<name>A0A261RUT8_9BORD</name>
<reference evidence="1 2" key="1">
    <citation type="submission" date="2017-05" db="EMBL/GenBank/DDBJ databases">
        <title>Complete and WGS of Bordetella genogroups.</title>
        <authorList>
            <person name="Spilker T."/>
            <person name="LiPuma J."/>
        </authorList>
    </citation>
    <scope>NUCLEOTIDE SEQUENCE [LARGE SCALE GENOMIC DNA]</scope>
    <source>
        <strain evidence="1 2">AU17610</strain>
    </source>
</reference>
<dbReference type="OrthoDB" id="8657212at2"/>
<gene>
    <name evidence="1" type="ORF">CEG14_23085</name>
</gene>
<protein>
    <submittedName>
        <fullName evidence="1">DUF2946 domain-containing protein</fullName>
    </submittedName>
</protein>
<dbReference type="Pfam" id="PF11162">
    <property type="entry name" value="DUF2946"/>
    <property type="match status" value="1"/>
</dbReference>
<evidence type="ECO:0000313" key="1">
    <source>
        <dbReference type="EMBL" id="OZI28824.1"/>
    </source>
</evidence>
<dbReference type="AlphaFoldDB" id="A0A261RUT8"/>
<organism evidence="1 2">
    <name type="scientific">Bordetella genomosp. 1</name>
    <dbReference type="NCBI Taxonomy" id="1395607"/>
    <lineage>
        <taxon>Bacteria</taxon>
        <taxon>Pseudomonadati</taxon>
        <taxon>Pseudomonadota</taxon>
        <taxon>Betaproteobacteria</taxon>
        <taxon>Burkholderiales</taxon>
        <taxon>Alcaligenaceae</taxon>
        <taxon>Bordetella</taxon>
    </lineage>
</organism>
<dbReference type="EMBL" id="NEVL01000006">
    <property type="protein sequence ID" value="OZI28824.1"/>
    <property type="molecule type" value="Genomic_DNA"/>
</dbReference>